<evidence type="ECO:0000259" key="3">
    <source>
        <dbReference type="Pfam" id="PF14547"/>
    </source>
</evidence>
<dbReference type="InterPro" id="IPR027923">
    <property type="entry name" value="Hydrophob_seed_dom"/>
</dbReference>
<dbReference type="STRING" id="2711.A0A067FU82"/>
<dbReference type="Gene3D" id="1.10.110.10">
    <property type="entry name" value="Plant lipid-transfer and hydrophobic proteins"/>
    <property type="match status" value="1"/>
</dbReference>
<feature type="chain" id="PRO_5001637389" description="Hydrophobic seed protein domain-containing protein" evidence="2">
    <location>
        <begin position="33"/>
        <end position="132"/>
    </location>
</feature>
<evidence type="ECO:0000313" key="4">
    <source>
        <dbReference type="EMBL" id="KDO70908.1"/>
    </source>
</evidence>
<sequence length="132" mass="14375">MASTSKESKSKALLLSVNLIFFIFLTSIPSSAEEQPACSDNFLELDVCVDVLEALSRHLAPPSKNYCCSLIGNLVELEAMGTCLCTALEVNVLDVIKQETIPSASLSLLWEYCESEIPSDFQCINLPSHSSL</sequence>
<dbReference type="InterPro" id="IPR036312">
    <property type="entry name" value="Bifun_inhib/LTP/seed_sf"/>
</dbReference>
<dbReference type="SUPFAM" id="SSF47699">
    <property type="entry name" value="Bifunctional inhibitor/lipid-transfer protein/seed storage 2S albumin"/>
    <property type="match status" value="1"/>
</dbReference>
<dbReference type="SMR" id="A0A067FU82"/>
<name>A0A067FU82_CITSI</name>
<feature type="domain" description="Hydrophobic seed protein" evidence="3">
    <location>
        <begin position="38"/>
        <end position="123"/>
    </location>
</feature>
<keyword evidence="5" id="KW-1185">Reference proteome</keyword>
<dbReference type="AlphaFoldDB" id="A0A067FU82"/>
<dbReference type="PANTHER" id="PTHR31731">
    <property type="match status" value="1"/>
</dbReference>
<dbReference type="KEGG" id="cit:107174465"/>
<dbReference type="EMBL" id="KK784890">
    <property type="protein sequence ID" value="KDO70908.1"/>
    <property type="molecule type" value="Genomic_DNA"/>
</dbReference>
<evidence type="ECO:0000256" key="2">
    <source>
        <dbReference type="SAM" id="SignalP"/>
    </source>
</evidence>
<dbReference type="InterPro" id="IPR051636">
    <property type="entry name" value="Plant_LTP/defense-related"/>
</dbReference>
<accession>A0A067FU82</accession>
<dbReference type="Pfam" id="PF14547">
    <property type="entry name" value="Hydrophob_seed"/>
    <property type="match status" value="1"/>
</dbReference>
<evidence type="ECO:0000313" key="5">
    <source>
        <dbReference type="Proteomes" id="UP000027120"/>
    </source>
</evidence>
<proteinExistence type="inferred from homology"/>
<keyword evidence="2" id="KW-0732">Signal</keyword>
<gene>
    <name evidence="4" type="ORF">CISIN_1g040200mg</name>
</gene>
<feature type="signal peptide" evidence="2">
    <location>
        <begin position="1"/>
        <end position="32"/>
    </location>
</feature>
<reference evidence="4 5" key="1">
    <citation type="submission" date="2014-04" db="EMBL/GenBank/DDBJ databases">
        <authorList>
            <consortium name="International Citrus Genome Consortium"/>
            <person name="Gmitter F."/>
            <person name="Chen C."/>
            <person name="Farmerie W."/>
            <person name="Harkins T."/>
            <person name="Desany B."/>
            <person name="Mohiuddin M."/>
            <person name="Kodira C."/>
            <person name="Borodovsky M."/>
            <person name="Lomsadze A."/>
            <person name="Burns P."/>
            <person name="Jenkins J."/>
            <person name="Prochnik S."/>
            <person name="Shu S."/>
            <person name="Chapman J."/>
            <person name="Pitluck S."/>
            <person name="Schmutz J."/>
            <person name="Rokhsar D."/>
        </authorList>
    </citation>
    <scope>NUCLEOTIDE SEQUENCE</scope>
</reference>
<dbReference type="Proteomes" id="UP000027120">
    <property type="component" value="Unassembled WGS sequence"/>
</dbReference>
<evidence type="ECO:0000256" key="1">
    <source>
        <dbReference type="ARBA" id="ARBA00008965"/>
    </source>
</evidence>
<organism evidence="4 5">
    <name type="scientific">Citrus sinensis</name>
    <name type="common">Sweet orange</name>
    <name type="synonym">Citrus aurantium var. sinensis</name>
    <dbReference type="NCBI Taxonomy" id="2711"/>
    <lineage>
        <taxon>Eukaryota</taxon>
        <taxon>Viridiplantae</taxon>
        <taxon>Streptophyta</taxon>
        <taxon>Embryophyta</taxon>
        <taxon>Tracheophyta</taxon>
        <taxon>Spermatophyta</taxon>
        <taxon>Magnoliopsida</taxon>
        <taxon>eudicotyledons</taxon>
        <taxon>Gunneridae</taxon>
        <taxon>Pentapetalae</taxon>
        <taxon>rosids</taxon>
        <taxon>malvids</taxon>
        <taxon>Sapindales</taxon>
        <taxon>Rutaceae</taxon>
        <taxon>Aurantioideae</taxon>
        <taxon>Citrus</taxon>
    </lineage>
</organism>
<protein>
    <recommendedName>
        <fullName evidence="3">Hydrophobic seed protein domain-containing protein</fullName>
    </recommendedName>
</protein>
<comment type="similarity">
    <text evidence="1">Belongs to the plant LTP family. PEARLI1 subfamily.</text>
</comment>